<feature type="signal peptide" evidence="2">
    <location>
        <begin position="1"/>
        <end position="23"/>
    </location>
</feature>
<feature type="region of interest" description="Disordered" evidence="1">
    <location>
        <begin position="25"/>
        <end position="45"/>
    </location>
</feature>
<dbReference type="Pfam" id="PF03159">
    <property type="entry name" value="XRN_N"/>
    <property type="match status" value="1"/>
</dbReference>
<comment type="caution">
    <text evidence="4">The sequence shown here is derived from an EMBL/GenBank/DDBJ whole genome shotgun (WGS) entry which is preliminary data.</text>
</comment>
<gene>
    <name evidence="4" type="ORF">TeGR_g4383</name>
</gene>
<evidence type="ECO:0000256" key="2">
    <source>
        <dbReference type="SAM" id="SignalP"/>
    </source>
</evidence>
<feature type="chain" id="PRO_5046029136" description="Xrn1 N-terminal domain-containing protein" evidence="2">
    <location>
        <begin position="24"/>
        <end position="928"/>
    </location>
</feature>
<sequence length="928" mass="102682">MFPSAPPLLCLLALLLLPSPSSPFLSPLPPPPTGSSPPPSRSRPFSSPFSIVGAPRLGPPSSRSYPSGYARGYPPGHAGSSTALSGIRGFRAWFSSNFESAYRTVDSAETADDFDHVLVDCNQILHQVHRSAANETVAFMKMFREIDGLLRFARPGRSVVFAFDGPPSSAKLSTQRRRRTRALVDPARELFDELYDLKPGDGEVEAYDAPPNAGRPAAARPAAGLNQTDFAVNLSLPPSAYAALCALPSKFPCRYPSPLSSLLSLPAPPPLSLRSLVSAPWLTRVRKRRSHTRRADARVCDITPGTAFMKAAVDALLYFIYQRAAQGRYRNVKWYVSGADVPGEGEVKLFDYIQIPTLVRPGDTLALVGGDADLVLESLALPPHITHNTFVLFPERRTKNYCVSLWEVTRMLITTHFPTVTSARDILNMRTDLCVLFFFNGNDYLPKLKYSTFDRLFTVYKRTVKKFLNKPHTSFIIDPSTLEFNTDFCISFFKTLASLDESFSSESNPPPPSPDVDEDEQLVSTDSAVSVVNTLLSQRMLPRRRGDLQSHDPGKPSEVGVSDPNSKVMPKYEAVDLGNGKSQVRLVMGGEQDTKSVEFSITYPVPLAKLTHDVSLRGFRQHVATLALDTLIPCWRNVSAVYGSDPSSSRPAPSDPKEYFRGIIWNLETYQRGVCADYGYDYGKRGAISPTQVADMFETCKANNVTLSRKNLSSQFRAPLSSELSLLASMPPEGHDRISEEFKALTDDNLVGAILEDCTSNSTGVLDISRFKRRCNTVLTKAKSNWYTPPSQDPAELEAKAAGERVISTGRKNWVMLKRGDRKARYIEDPARGNNKRCGEQAILGRYFPSLFDDMTPSSILDSDDDDDGDDDTICQVTDEASVEDILRLPYKTAFTETQTAVEPNRTGDRLVDVGKVWHRRRKGARKK</sequence>
<dbReference type="PANTHER" id="PTHR12341:SF41">
    <property type="entry name" value="5'-3' EXORIBONUCLEASE 2"/>
    <property type="match status" value="1"/>
</dbReference>
<accession>A0ABQ6MFZ8</accession>
<protein>
    <recommendedName>
        <fullName evidence="3">Xrn1 N-terminal domain-containing protein</fullName>
    </recommendedName>
</protein>
<keyword evidence="2" id="KW-0732">Signal</keyword>
<reference evidence="4 5" key="1">
    <citation type="journal article" date="2023" name="Commun. Biol.">
        <title>Genome analysis of Parmales, the sister group of diatoms, reveals the evolutionary specialization of diatoms from phago-mixotrophs to photoautotrophs.</title>
        <authorList>
            <person name="Ban H."/>
            <person name="Sato S."/>
            <person name="Yoshikawa S."/>
            <person name="Yamada K."/>
            <person name="Nakamura Y."/>
            <person name="Ichinomiya M."/>
            <person name="Sato N."/>
            <person name="Blanc-Mathieu R."/>
            <person name="Endo H."/>
            <person name="Kuwata A."/>
            <person name="Ogata H."/>
        </authorList>
    </citation>
    <scope>NUCLEOTIDE SEQUENCE [LARGE SCALE GENOMIC DNA]</scope>
</reference>
<dbReference type="InterPro" id="IPR027073">
    <property type="entry name" value="5_3_exoribonuclease"/>
</dbReference>
<evidence type="ECO:0000313" key="4">
    <source>
        <dbReference type="EMBL" id="GMI25618.1"/>
    </source>
</evidence>
<evidence type="ECO:0000256" key="1">
    <source>
        <dbReference type="SAM" id="MobiDB-lite"/>
    </source>
</evidence>
<feature type="region of interest" description="Disordered" evidence="1">
    <location>
        <begin position="542"/>
        <end position="567"/>
    </location>
</feature>
<feature type="compositionally biased region" description="Pro residues" evidence="1">
    <location>
        <begin position="26"/>
        <end position="41"/>
    </location>
</feature>
<name>A0ABQ6MFZ8_9STRA</name>
<keyword evidence="5" id="KW-1185">Reference proteome</keyword>
<dbReference type="Gene3D" id="3.40.50.12390">
    <property type="match status" value="2"/>
</dbReference>
<evidence type="ECO:0000313" key="5">
    <source>
        <dbReference type="Proteomes" id="UP001165060"/>
    </source>
</evidence>
<feature type="region of interest" description="Disordered" evidence="1">
    <location>
        <begin position="503"/>
        <end position="523"/>
    </location>
</feature>
<dbReference type="Proteomes" id="UP001165060">
    <property type="component" value="Unassembled WGS sequence"/>
</dbReference>
<proteinExistence type="predicted"/>
<feature type="compositionally biased region" description="Basic and acidic residues" evidence="1">
    <location>
        <begin position="544"/>
        <end position="555"/>
    </location>
</feature>
<feature type="domain" description="Xrn1 N-terminal" evidence="3">
    <location>
        <begin position="86"/>
        <end position="381"/>
    </location>
</feature>
<organism evidence="4 5">
    <name type="scientific">Tetraparma gracilis</name>
    <dbReference type="NCBI Taxonomy" id="2962635"/>
    <lineage>
        <taxon>Eukaryota</taxon>
        <taxon>Sar</taxon>
        <taxon>Stramenopiles</taxon>
        <taxon>Ochrophyta</taxon>
        <taxon>Bolidophyceae</taxon>
        <taxon>Parmales</taxon>
        <taxon>Triparmaceae</taxon>
        <taxon>Tetraparma</taxon>
    </lineage>
</organism>
<dbReference type="InterPro" id="IPR004859">
    <property type="entry name" value="Xrn1_N"/>
</dbReference>
<dbReference type="PANTHER" id="PTHR12341">
    <property type="entry name" value="5'-&gt;3' EXORIBONUCLEASE"/>
    <property type="match status" value="1"/>
</dbReference>
<evidence type="ECO:0000259" key="3">
    <source>
        <dbReference type="Pfam" id="PF03159"/>
    </source>
</evidence>
<dbReference type="EMBL" id="BRYB01000223">
    <property type="protein sequence ID" value="GMI25618.1"/>
    <property type="molecule type" value="Genomic_DNA"/>
</dbReference>